<keyword evidence="8 12" id="KW-1133">Transmembrane helix</keyword>
<dbReference type="InterPro" id="IPR050713">
    <property type="entry name" value="RTP_Phos/Ushers"/>
</dbReference>
<dbReference type="InterPro" id="IPR016130">
    <property type="entry name" value="Tyr_Pase_AS"/>
</dbReference>
<feature type="domain" description="Tyrosine specific protein phosphatases" evidence="15">
    <location>
        <begin position="1123"/>
        <end position="1194"/>
    </location>
</feature>
<dbReference type="InterPro" id="IPR029021">
    <property type="entry name" value="Prot-tyrosine_phosphatase-like"/>
</dbReference>
<keyword evidence="18" id="KW-1185">Reference proteome</keyword>
<evidence type="ECO:0000256" key="3">
    <source>
        <dbReference type="ARBA" id="ARBA00022536"/>
    </source>
</evidence>
<dbReference type="Gene3D" id="2.60.40.10">
    <property type="entry name" value="Immunoglobulins"/>
    <property type="match status" value="4"/>
</dbReference>
<dbReference type="SMART" id="SM00060">
    <property type="entry name" value="FN3"/>
    <property type="match status" value="5"/>
</dbReference>
<feature type="domain" description="Tyrosine-protein phosphatase" evidence="14">
    <location>
        <begin position="1234"/>
        <end position="1497"/>
    </location>
</feature>
<keyword evidence="6" id="KW-0378">Hydrolase</keyword>
<dbReference type="InterPro" id="IPR003595">
    <property type="entry name" value="Tyr_Pase_cat"/>
</dbReference>
<evidence type="ECO:0000256" key="10">
    <source>
        <dbReference type="ARBA" id="ARBA00023180"/>
    </source>
</evidence>
<dbReference type="Pfam" id="PF00102">
    <property type="entry name" value="Y_phosphatase"/>
    <property type="match status" value="2"/>
</dbReference>
<dbReference type="InterPro" id="IPR002049">
    <property type="entry name" value="LE_dom"/>
</dbReference>
<dbReference type="CDD" id="cd00064">
    <property type="entry name" value="FU"/>
    <property type="match status" value="1"/>
</dbReference>
<feature type="domain" description="Fibronectin type-III" evidence="16">
    <location>
        <begin position="616"/>
        <end position="714"/>
    </location>
</feature>
<keyword evidence="3" id="KW-0245">EGF-like domain</keyword>
<dbReference type="GO" id="GO:0016020">
    <property type="term" value="C:membrane"/>
    <property type="evidence" value="ECO:0007669"/>
    <property type="project" value="UniProtKB-SubCell"/>
</dbReference>
<evidence type="ECO:0000256" key="12">
    <source>
        <dbReference type="SAM" id="Phobius"/>
    </source>
</evidence>
<evidence type="ECO:0000256" key="6">
    <source>
        <dbReference type="ARBA" id="ARBA00022801"/>
    </source>
</evidence>
<protein>
    <recommendedName>
        <fullName evidence="2">protein-tyrosine-phosphatase</fullName>
        <ecNumber evidence="2">3.1.3.48</ecNumber>
    </recommendedName>
</protein>
<dbReference type="PROSITE" id="PS50056">
    <property type="entry name" value="TYR_PHOSPHATASE_2"/>
    <property type="match status" value="2"/>
</dbReference>
<dbReference type="Gene3D" id="3.90.190.10">
    <property type="entry name" value="Protein tyrosine phosphatase superfamily"/>
    <property type="match status" value="2"/>
</dbReference>
<dbReference type="PROSITE" id="PS50853">
    <property type="entry name" value="FN3"/>
    <property type="match status" value="4"/>
</dbReference>
<dbReference type="FunFam" id="3.90.190.10:FF:000102">
    <property type="entry name" value="Receptor-type tyrosine-protein phosphatase"/>
    <property type="match status" value="2"/>
</dbReference>
<dbReference type="Proteomes" id="UP000242188">
    <property type="component" value="Unassembled WGS sequence"/>
</dbReference>
<dbReference type="InterPro" id="IPR036116">
    <property type="entry name" value="FN3_sf"/>
</dbReference>
<evidence type="ECO:0000259" key="16">
    <source>
        <dbReference type="PROSITE" id="PS50853"/>
    </source>
</evidence>
<dbReference type="SUPFAM" id="SSF49265">
    <property type="entry name" value="Fibronectin type III"/>
    <property type="match status" value="3"/>
</dbReference>
<dbReference type="CDD" id="cd00063">
    <property type="entry name" value="FN3"/>
    <property type="match status" value="4"/>
</dbReference>
<reference evidence="17 18" key="1">
    <citation type="journal article" date="2017" name="Nat. Ecol. Evol.">
        <title>Scallop genome provides insights into evolution of bilaterian karyotype and development.</title>
        <authorList>
            <person name="Wang S."/>
            <person name="Zhang J."/>
            <person name="Jiao W."/>
            <person name="Li J."/>
            <person name="Xun X."/>
            <person name="Sun Y."/>
            <person name="Guo X."/>
            <person name="Huan P."/>
            <person name="Dong B."/>
            <person name="Zhang L."/>
            <person name="Hu X."/>
            <person name="Sun X."/>
            <person name="Wang J."/>
            <person name="Zhao C."/>
            <person name="Wang Y."/>
            <person name="Wang D."/>
            <person name="Huang X."/>
            <person name="Wang R."/>
            <person name="Lv J."/>
            <person name="Li Y."/>
            <person name="Zhang Z."/>
            <person name="Liu B."/>
            <person name="Lu W."/>
            <person name="Hui Y."/>
            <person name="Liang J."/>
            <person name="Zhou Z."/>
            <person name="Hou R."/>
            <person name="Li X."/>
            <person name="Liu Y."/>
            <person name="Li H."/>
            <person name="Ning X."/>
            <person name="Lin Y."/>
            <person name="Zhao L."/>
            <person name="Xing Q."/>
            <person name="Dou J."/>
            <person name="Li Y."/>
            <person name="Mao J."/>
            <person name="Guo H."/>
            <person name="Dou H."/>
            <person name="Li T."/>
            <person name="Mu C."/>
            <person name="Jiang W."/>
            <person name="Fu Q."/>
            <person name="Fu X."/>
            <person name="Miao Y."/>
            <person name="Liu J."/>
            <person name="Yu Q."/>
            <person name="Li R."/>
            <person name="Liao H."/>
            <person name="Li X."/>
            <person name="Kong Y."/>
            <person name="Jiang Z."/>
            <person name="Chourrout D."/>
            <person name="Li R."/>
            <person name="Bao Z."/>
        </authorList>
    </citation>
    <scope>NUCLEOTIDE SEQUENCE [LARGE SCALE GENOMIC DNA]</scope>
    <source>
        <strain evidence="17 18">PY_sf001</strain>
    </source>
</reference>
<keyword evidence="9 12" id="KW-0472">Membrane</keyword>
<sequence length="1537" mass="172789">MLPRRLILFLAGGVLVLLSFTSVSAQTCNPTCGKEKYCFSTPADTSTGTPGITECRGCHPACTDCDGPGITQCSRCQPGFLLTGTACQECLEGSFGVNCTGECHCLPDTGGCSNVDGACRFFECEWGYKDPPLCQTECVNQYGKNCKFDCHCPVNDTCNVQNGQCASARCAEGFAGPGCQVELPRLRIPPTITGNECGNVTVTWQAWDESVDNGQGPIYNYQLLYRSDNVSDTAWYSLLNTPNGDTTTVTYTHSFTGLNPDSKYKFRVDVIGKDGTKPSSEKIVGFETDFYTMKCIVITTTTVKPLVTTIQPLLEAIFTDFDVSVNVTDISLYVNWTLMANHSVSLTNLTMLYRVSRVRNCGPDNLDSTFYAVSLLNNSDMIVPGLLPWRKYEYKVYVSISRGNLTESRTEQEQEFLTPAKVPTGVVLGLRVTSVSASAGSLAWNEPECENRNGMFMNYEISVRNLNNSVAAVLNYTRNLENFDLSNLTSFTVYNVSVSFVNEKGAGPPDSVFLTTLEAAPSAPEITSMTPAVSYIILTYDPPVTSNGVIREYVVFYSKQATFVDETRKSAKQATNITITGLEPATLYYFKVQARTGESRWGDNSQVGNTTTLPDKPSDLAHLAINDKNVSCLEVIWKPPTTPNGEIIQYKVKYQDMKNTTWSPEIILDVPVTSYVLCGLNPGRRYMIQVSAATAAGFGDPSIVFGTTVIGQPPKPTAPFFVNTTDTQITIILNQVVINTGPLKEYRLYAQDLTAKMSAPGYLIASFPAADITSPRLFVIGDGVPATNKPLTKDHEYVISLEIVSFLDEVTRNNINSMEPVRTKASQPVTGAVAATDTTNSTPIIVAVVVIVLLLLIAVLVVGLIFWYKRRQGRYVYQPQSNEKEPNNLIPMPEQDYYDPTKHWNTIHSTRESRYITSGRELLQGETEIMSNGSTASPNGGPPISFSQEFHDLPHGQLSSWNAAVMRKNANKNRFPHLLPYDHTRVVLNADENSNGDFINANYVHGYKKTEEYIAAQSPFNDETVLDFWRMIFQKNIKIVVMITNTVEDSIVKCTQYWPDTVQGSVHYGSFVLEIIETREFADYIIRTIKITTRHSSSHRFIHLFEFCTWPDHGVPSDSIPLLDMRNKVRDYRGNDRSPLLVHCGTGVSRTGTYIAIDALLEQYEAEGRISVFSFLRKLRKDRVAMVRTLKQYVFIYDAIFEERVAGDTRVGPDLKSRYHELTRKNPKTKHSYLKDQFICLQRYTRKVAPKKCHTALLPLNVVKNRFPDVVPPDDFRPVLEATSFGRTDYINAVFLDSHRRKNHFIVTQTPLHTTITDFWKLVYDLDINTIVMMESYKHEDDTCAEYWPDHKAKKFEPYFIDNTEDYQTENVTVRHFNVSSMQQPRSQPHKVRQFQFNAWEDPDFIPKSKSMLLDLVDMVTEWQKEENGDQAPILVHCKDGATHSGLFCAVVAICQAMNDDGDVDVFHTIKHMKRRRAQIVDMLDQYRFCYRILWDYMNLRMQGGTLTNMMSHSNNDPLYIPGSLSLASYTSHLEYI</sequence>
<evidence type="ECO:0000256" key="13">
    <source>
        <dbReference type="SAM" id="SignalP"/>
    </source>
</evidence>
<feature type="domain" description="Fibronectin type-III" evidence="16">
    <location>
        <begin position="186"/>
        <end position="291"/>
    </location>
</feature>
<organism evidence="17 18">
    <name type="scientific">Mizuhopecten yessoensis</name>
    <name type="common">Japanese scallop</name>
    <name type="synonym">Patinopecten yessoensis</name>
    <dbReference type="NCBI Taxonomy" id="6573"/>
    <lineage>
        <taxon>Eukaryota</taxon>
        <taxon>Metazoa</taxon>
        <taxon>Spiralia</taxon>
        <taxon>Lophotrochozoa</taxon>
        <taxon>Mollusca</taxon>
        <taxon>Bivalvia</taxon>
        <taxon>Autobranchia</taxon>
        <taxon>Pteriomorphia</taxon>
        <taxon>Pectinida</taxon>
        <taxon>Pectinoidea</taxon>
        <taxon>Pectinidae</taxon>
        <taxon>Mizuhopecten</taxon>
    </lineage>
</organism>
<keyword evidence="4 12" id="KW-0812">Transmembrane</keyword>
<dbReference type="SMART" id="SM00261">
    <property type="entry name" value="FU"/>
    <property type="match status" value="1"/>
</dbReference>
<dbReference type="GO" id="GO:0004725">
    <property type="term" value="F:protein tyrosine phosphatase activity"/>
    <property type="evidence" value="ECO:0007669"/>
    <property type="project" value="UniProtKB-EC"/>
</dbReference>
<feature type="signal peptide" evidence="13">
    <location>
        <begin position="1"/>
        <end position="25"/>
    </location>
</feature>
<keyword evidence="5 13" id="KW-0732">Signal</keyword>
<dbReference type="PRINTS" id="PR00700">
    <property type="entry name" value="PRTYPHPHTASE"/>
</dbReference>
<evidence type="ECO:0000313" key="17">
    <source>
        <dbReference type="EMBL" id="OWF37446.1"/>
    </source>
</evidence>
<evidence type="ECO:0000256" key="8">
    <source>
        <dbReference type="ARBA" id="ARBA00022989"/>
    </source>
</evidence>
<dbReference type="InterPro" id="IPR000387">
    <property type="entry name" value="Tyr_Pase_dom"/>
</dbReference>
<dbReference type="InterPro" id="IPR003961">
    <property type="entry name" value="FN3_dom"/>
</dbReference>
<dbReference type="InterPro" id="IPR000242">
    <property type="entry name" value="PTP_cat"/>
</dbReference>
<comment type="caution">
    <text evidence="17">The sequence shown here is derived from an EMBL/GenBank/DDBJ whole genome shotgun (WGS) entry which is preliminary data.</text>
</comment>
<dbReference type="SMART" id="SM00194">
    <property type="entry name" value="PTPc"/>
    <property type="match status" value="2"/>
</dbReference>
<comment type="subcellular location">
    <subcellularLocation>
        <location evidence="1">Membrane</location>
        <topology evidence="1">Single-pass membrane protein</topology>
    </subcellularLocation>
</comment>
<feature type="transmembrane region" description="Helical" evidence="12">
    <location>
        <begin position="844"/>
        <end position="868"/>
    </location>
</feature>
<comment type="catalytic activity">
    <reaction evidence="11">
        <text>O-phospho-L-tyrosyl-[protein] + H2O = L-tyrosyl-[protein] + phosphate</text>
        <dbReference type="Rhea" id="RHEA:10684"/>
        <dbReference type="Rhea" id="RHEA-COMP:10136"/>
        <dbReference type="Rhea" id="RHEA-COMP:20101"/>
        <dbReference type="ChEBI" id="CHEBI:15377"/>
        <dbReference type="ChEBI" id="CHEBI:43474"/>
        <dbReference type="ChEBI" id="CHEBI:46858"/>
        <dbReference type="ChEBI" id="CHEBI:61978"/>
        <dbReference type="EC" id="3.1.3.48"/>
    </reaction>
</comment>
<evidence type="ECO:0000256" key="4">
    <source>
        <dbReference type="ARBA" id="ARBA00022692"/>
    </source>
</evidence>
<feature type="domain" description="Fibronectin type-III" evidence="16">
    <location>
        <begin position="426"/>
        <end position="519"/>
    </location>
</feature>
<accession>A0A210PLZ5</accession>
<evidence type="ECO:0000256" key="1">
    <source>
        <dbReference type="ARBA" id="ARBA00004167"/>
    </source>
</evidence>
<evidence type="ECO:0000256" key="11">
    <source>
        <dbReference type="ARBA" id="ARBA00051722"/>
    </source>
</evidence>
<dbReference type="PANTHER" id="PTHR46957:SF3">
    <property type="entry name" value="CYTOKINE RECEPTOR"/>
    <property type="match status" value="1"/>
</dbReference>
<dbReference type="EMBL" id="NEDP02005589">
    <property type="protein sequence ID" value="OWF37446.1"/>
    <property type="molecule type" value="Genomic_DNA"/>
</dbReference>
<evidence type="ECO:0000259" key="15">
    <source>
        <dbReference type="PROSITE" id="PS50056"/>
    </source>
</evidence>
<dbReference type="Gene3D" id="2.170.300.10">
    <property type="entry name" value="Tie2 ligand-binding domain superfamily"/>
    <property type="match status" value="1"/>
</dbReference>
<feature type="domain" description="Tyrosine-protein phosphatase" evidence="14">
    <location>
        <begin position="946"/>
        <end position="1203"/>
    </location>
</feature>
<dbReference type="CDD" id="cd00047">
    <property type="entry name" value="PTPc"/>
    <property type="match status" value="1"/>
</dbReference>
<dbReference type="OrthoDB" id="6058203at2759"/>
<dbReference type="PANTHER" id="PTHR46957">
    <property type="entry name" value="CYTOKINE RECEPTOR"/>
    <property type="match status" value="1"/>
</dbReference>
<keyword evidence="10" id="KW-0325">Glycoprotein</keyword>
<gene>
    <name evidence="17" type="ORF">KP79_PYT04712</name>
</gene>
<evidence type="ECO:0000256" key="9">
    <source>
        <dbReference type="ARBA" id="ARBA00023136"/>
    </source>
</evidence>
<dbReference type="PROSITE" id="PS00383">
    <property type="entry name" value="TYR_PHOSPHATASE_1"/>
    <property type="match status" value="1"/>
</dbReference>
<proteinExistence type="predicted"/>
<dbReference type="CDD" id="cd00055">
    <property type="entry name" value="EGF_Lam"/>
    <property type="match status" value="1"/>
</dbReference>
<keyword evidence="7" id="KW-0904">Protein phosphatase</keyword>
<feature type="domain" description="Fibronectin type-III" evidence="16">
    <location>
        <begin position="520"/>
        <end position="615"/>
    </location>
</feature>
<dbReference type="EC" id="3.1.3.48" evidence="2"/>
<dbReference type="PROSITE" id="PS50055">
    <property type="entry name" value="TYR_PHOSPHATASE_PTP"/>
    <property type="match status" value="2"/>
</dbReference>
<evidence type="ECO:0000259" key="14">
    <source>
        <dbReference type="PROSITE" id="PS50055"/>
    </source>
</evidence>
<dbReference type="Pfam" id="PF00041">
    <property type="entry name" value="fn3"/>
    <property type="match status" value="4"/>
</dbReference>
<dbReference type="STRING" id="6573.A0A210PLZ5"/>
<evidence type="ECO:0000313" key="18">
    <source>
        <dbReference type="Proteomes" id="UP000242188"/>
    </source>
</evidence>
<evidence type="ECO:0000256" key="7">
    <source>
        <dbReference type="ARBA" id="ARBA00022912"/>
    </source>
</evidence>
<dbReference type="SUPFAM" id="SSF52799">
    <property type="entry name" value="(Phosphotyrosine protein) phosphatases II"/>
    <property type="match status" value="2"/>
</dbReference>
<evidence type="ECO:0000256" key="2">
    <source>
        <dbReference type="ARBA" id="ARBA00013064"/>
    </source>
</evidence>
<name>A0A210PLZ5_MIZYE</name>
<feature type="chain" id="PRO_5012645655" description="protein-tyrosine-phosphatase" evidence="13">
    <location>
        <begin position="26"/>
        <end position="1537"/>
    </location>
</feature>
<evidence type="ECO:0000256" key="5">
    <source>
        <dbReference type="ARBA" id="ARBA00022729"/>
    </source>
</evidence>
<dbReference type="SMART" id="SM00404">
    <property type="entry name" value="PTPc_motif"/>
    <property type="match status" value="2"/>
</dbReference>
<keyword evidence="17" id="KW-0675">Receptor</keyword>
<dbReference type="InterPro" id="IPR006212">
    <property type="entry name" value="Furin_repeat"/>
</dbReference>
<dbReference type="InterPro" id="IPR013783">
    <property type="entry name" value="Ig-like_fold"/>
</dbReference>
<feature type="domain" description="Tyrosine specific protein phosphatases" evidence="15">
    <location>
        <begin position="1414"/>
        <end position="1488"/>
    </location>
</feature>